<evidence type="ECO:0000313" key="1">
    <source>
        <dbReference type="EMBL" id="KAE8154771.1"/>
    </source>
</evidence>
<organism evidence="1 2">
    <name type="scientific">Aspergillus avenaceus</name>
    <dbReference type="NCBI Taxonomy" id="36643"/>
    <lineage>
        <taxon>Eukaryota</taxon>
        <taxon>Fungi</taxon>
        <taxon>Dikarya</taxon>
        <taxon>Ascomycota</taxon>
        <taxon>Pezizomycotina</taxon>
        <taxon>Eurotiomycetes</taxon>
        <taxon>Eurotiomycetidae</taxon>
        <taxon>Eurotiales</taxon>
        <taxon>Aspergillaceae</taxon>
        <taxon>Aspergillus</taxon>
        <taxon>Aspergillus subgen. Circumdati</taxon>
    </lineage>
</organism>
<evidence type="ECO:0000313" key="2">
    <source>
        <dbReference type="Proteomes" id="UP000325780"/>
    </source>
</evidence>
<sequence>MDTSSKSQTSQSSLIKIPPSIHELREQFFTIQKDRPIILPEAEFNDTFKFFDNMVVQRQKYEGFDFITEYWSCRLWGSKVPKPRVSPQKRQRVCTTRTPIGCPYRIRIVRKKGQVTISALKEPHNHNIEVLQNKLSSGVREILGEQVSYGYRPSEIARNLKSSRNGNTEALELTGNPQPNYKHVWNCGKEWIHQHPDPRI</sequence>
<gene>
    <name evidence="1" type="ORF">BDV25DRAFT_81868</name>
</gene>
<proteinExistence type="predicted"/>
<dbReference type="EMBL" id="ML742026">
    <property type="protein sequence ID" value="KAE8154771.1"/>
    <property type="molecule type" value="Genomic_DNA"/>
</dbReference>
<name>A0A5N6U9F7_ASPAV</name>
<protein>
    <submittedName>
        <fullName evidence="1">Uncharacterized protein</fullName>
    </submittedName>
</protein>
<reference evidence="1 2" key="1">
    <citation type="submission" date="2019-04" db="EMBL/GenBank/DDBJ databases">
        <title>Friends and foes A comparative genomics study of 23 Aspergillus species from section Flavi.</title>
        <authorList>
            <consortium name="DOE Joint Genome Institute"/>
            <person name="Kjaerbolling I."/>
            <person name="Vesth T."/>
            <person name="Frisvad J.C."/>
            <person name="Nybo J.L."/>
            <person name="Theobald S."/>
            <person name="Kildgaard S."/>
            <person name="Isbrandt T."/>
            <person name="Kuo A."/>
            <person name="Sato A."/>
            <person name="Lyhne E.K."/>
            <person name="Kogle M.E."/>
            <person name="Wiebenga A."/>
            <person name="Kun R.S."/>
            <person name="Lubbers R.J."/>
            <person name="Makela M.R."/>
            <person name="Barry K."/>
            <person name="Chovatia M."/>
            <person name="Clum A."/>
            <person name="Daum C."/>
            <person name="Haridas S."/>
            <person name="He G."/>
            <person name="LaButti K."/>
            <person name="Lipzen A."/>
            <person name="Mondo S."/>
            <person name="Riley R."/>
            <person name="Salamov A."/>
            <person name="Simmons B.A."/>
            <person name="Magnuson J.K."/>
            <person name="Henrissat B."/>
            <person name="Mortensen U.H."/>
            <person name="Larsen T.O."/>
            <person name="Devries R.P."/>
            <person name="Grigoriev I.V."/>
            <person name="Machida M."/>
            <person name="Baker S.E."/>
            <person name="Andersen M.R."/>
        </authorList>
    </citation>
    <scope>NUCLEOTIDE SEQUENCE [LARGE SCALE GENOMIC DNA]</scope>
    <source>
        <strain evidence="1 2">IBT 18842</strain>
    </source>
</reference>
<keyword evidence="2" id="KW-1185">Reference proteome</keyword>
<dbReference type="OrthoDB" id="203908at2759"/>
<dbReference type="AlphaFoldDB" id="A0A5N6U9F7"/>
<accession>A0A5N6U9F7</accession>
<dbReference type="Proteomes" id="UP000325780">
    <property type="component" value="Unassembled WGS sequence"/>
</dbReference>